<feature type="compositionally biased region" description="Low complexity" evidence="1">
    <location>
        <begin position="62"/>
        <end position="76"/>
    </location>
</feature>
<gene>
    <name evidence="2" type="ORF">JOB18_032838</name>
</gene>
<keyword evidence="3" id="KW-1185">Reference proteome</keyword>
<evidence type="ECO:0000313" key="2">
    <source>
        <dbReference type="EMBL" id="KAG7497173.1"/>
    </source>
</evidence>
<evidence type="ECO:0000313" key="3">
    <source>
        <dbReference type="Proteomes" id="UP000693946"/>
    </source>
</evidence>
<organism evidence="2 3">
    <name type="scientific">Solea senegalensis</name>
    <name type="common">Senegalese sole</name>
    <dbReference type="NCBI Taxonomy" id="28829"/>
    <lineage>
        <taxon>Eukaryota</taxon>
        <taxon>Metazoa</taxon>
        <taxon>Chordata</taxon>
        <taxon>Craniata</taxon>
        <taxon>Vertebrata</taxon>
        <taxon>Euteleostomi</taxon>
        <taxon>Actinopterygii</taxon>
        <taxon>Neopterygii</taxon>
        <taxon>Teleostei</taxon>
        <taxon>Neoteleostei</taxon>
        <taxon>Acanthomorphata</taxon>
        <taxon>Carangaria</taxon>
        <taxon>Pleuronectiformes</taxon>
        <taxon>Pleuronectoidei</taxon>
        <taxon>Soleidae</taxon>
        <taxon>Solea</taxon>
    </lineage>
</organism>
<dbReference type="EMBL" id="JAGKHQ010000015">
    <property type="protein sequence ID" value="KAG7497173.1"/>
    <property type="molecule type" value="Genomic_DNA"/>
</dbReference>
<dbReference type="Proteomes" id="UP000693946">
    <property type="component" value="Linkage Group LG3"/>
</dbReference>
<evidence type="ECO:0000256" key="1">
    <source>
        <dbReference type="SAM" id="MobiDB-lite"/>
    </source>
</evidence>
<protein>
    <submittedName>
        <fullName evidence="2">Uncharacterized protein</fullName>
    </submittedName>
</protein>
<feature type="compositionally biased region" description="Polar residues" evidence="1">
    <location>
        <begin position="39"/>
        <end position="49"/>
    </location>
</feature>
<feature type="region of interest" description="Disordered" evidence="1">
    <location>
        <begin position="39"/>
        <end position="117"/>
    </location>
</feature>
<proteinExistence type="predicted"/>
<sequence length="117" mass="12734">MSETRKNILTIEWCSSFRKNPNVFLSDDISRSQITESDVSPGAFTQTGNAVCDLHPLQPMDTRAGSRGPASASPSTKQKHPPTLGHSTRAALEAAASHQSSKLQQRLEHDRPHTTVS</sequence>
<name>A0AAV6QXW7_SOLSE</name>
<reference evidence="2 3" key="1">
    <citation type="journal article" date="2021" name="Sci. Rep.">
        <title>Chromosome anchoring in Senegalese sole (Solea senegalensis) reveals sex-associated markers and genome rearrangements in flatfish.</title>
        <authorList>
            <person name="Guerrero-Cozar I."/>
            <person name="Gomez-Garrido J."/>
            <person name="Berbel C."/>
            <person name="Martinez-Blanch J.F."/>
            <person name="Alioto T."/>
            <person name="Claros M.G."/>
            <person name="Gagnaire P.A."/>
            <person name="Manchado M."/>
        </authorList>
    </citation>
    <scope>NUCLEOTIDE SEQUENCE [LARGE SCALE GENOMIC DNA]</scope>
    <source>
        <strain evidence="2">Sse05_10M</strain>
    </source>
</reference>
<feature type="compositionally biased region" description="Basic and acidic residues" evidence="1">
    <location>
        <begin position="105"/>
        <end position="117"/>
    </location>
</feature>
<dbReference type="AlphaFoldDB" id="A0AAV6QXW7"/>
<comment type="caution">
    <text evidence="2">The sequence shown here is derived from an EMBL/GenBank/DDBJ whole genome shotgun (WGS) entry which is preliminary data.</text>
</comment>
<accession>A0AAV6QXW7</accession>